<feature type="region of interest" description="Disordered" evidence="7">
    <location>
        <begin position="383"/>
        <end position="405"/>
    </location>
</feature>
<evidence type="ECO:0000256" key="4">
    <source>
        <dbReference type="ARBA" id="ARBA00022840"/>
    </source>
</evidence>
<comment type="caution">
    <text evidence="9">The sequence shown here is derived from an EMBL/GenBank/DDBJ whole genome shotgun (WGS) entry which is preliminary data.</text>
</comment>
<keyword evidence="3" id="KW-0418">Kinase</keyword>
<dbReference type="GO" id="GO:0004674">
    <property type="term" value="F:protein serine/threonine kinase activity"/>
    <property type="evidence" value="ECO:0007669"/>
    <property type="project" value="UniProtKB-KW"/>
</dbReference>
<evidence type="ECO:0000256" key="3">
    <source>
        <dbReference type="ARBA" id="ARBA00022777"/>
    </source>
</evidence>
<evidence type="ECO:0000256" key="6">
    <source>
        <dbReference type="RuleBase" id="RU000304"/>
    </source>
</evidence>
<evidence type="ECO:0000259" key="8">
    <source>
        <dbReference type="PROSITE" id="PS50011"/>
    </source>
</evidence>
<dbReference type="InterPro" id="IPR052751">
    <property type="entry name" value="Plant_MAPKKK"/>
</dbReference>
<dbReference type="PROSITE" id="PS00107">
    <property type="entry name" value="PROTEIN_KINASE_ATP"/>
    <property type="match status" value="1"/>
</dbReference>
<dbReference type="InterPro" id="IPR011009">
    <property type="entry name" value="Kinase-like_dom_sf"/>
</dbReference>
<dbReference type="InterPro" id="IPR008271">
    <property type="entry name" value="Ser/Thr_kinase_AS"/>
</dbReference>
<dbReference type="InterPro" id="IPR017441">
    <property type="entry name" value="Protein_kinase_ATP_BS"/>
</dbReference>
<dbReference type="PROSITE" id="PS50011">
    <property type="entry name" value="PROTEIN_KINASE_DOM"/>
    <property type="match status" value="1"/>
</dbReference>
<dbReference type="SMART" id="SM00220">
    <property type="entry name" value="S_TKc"/>
    <property type="match status" value="1"/>
</dbReference>
<protein>
    <recommendedName>
        <fullName evidence="8">Protein kinase domain-containing protein</fullName>
    </recommendedName>
</protein>
<dbReference type="PANTHER" id="PTHR48011">
    <property type="entry name" value="CCR4-NOT TRANSCRIPTIONAL COMPLEX SUBUNIT CAF120-RELATED"/>
    <property type="match status" value="1"/>
</dbReference>
<dbReference type="EMBL" id="JAUUTY010000003">
    <property type="protein sequence ID" value="KAK1666607.1"/>
    <property type="molecule type" value="Genomic_DNA"/>
</dbReference>
<dbReference type="SUPFAM" id="SSF56112">
    <property type="entry name" value="Protein kinase-like (PK-like)"/>
    <property type="match status" value="1"/>
</dbReference>
<keyword evidence="10" id="KW-1185">Reference proteome</keyword>
<dbReference type="CDD" id="cd06606">
    <property type="entry name" value="STKc_MAPKKK"/>
    <property type="match status" value="1"/>
</dbReference>
<dbReference type="Gene3D" id="1.10.510.10">
    <property type="entry name" value="Transferase(Phosphotransferase) domain 1"/>
    <property type="match status" value="1"/>
</dbReference>
<evidence type="ECO:0000256" key="2">
    <source>
        <dbReference type="ARBA" id="ARBA00022741"/>
    </source>
</evidence>
<feature type="domain" description="Protein kinase" evidence="8">
    <location>
        <begin position="10"/>
        <end position="257"/>
    </location>
</feature>
<dbReference type="GO" id="GO:0005524">
    <property type="term" value="F:ATP binding"/>
    <property type="evidence" value="ECO:0007669"/>
    <property type="project" value="UniProtKB-UniRule"/>
</dbReference>
<evidence type="ECO:0000256" key="5">
    <source>
        <dbReference type="PROSITE-ProRule" id="PRU10141"/>
    </source>
</evidence>
<evidence type="ECO:0000256" key="1">
    <source>
        <dbReference type="ARBA" id="ARBA00022679"/>
    </source>
</evidence>
<sequence length="490" mass="52027">MDATAVSGRWTRVRTLGRGASGAVVSLAADDRSGALFAVKSARAADDQLRREGAILSALCSPHVLPCLGFRASDAGECQLFLEFAPGGTLADVAERQGGRLEECLIRAYAADVARGLAYLHGRSVVHGDIKSRNVVVGADGRAKIADFGCARSVGSGRPVAGTPAFMAPEVARGEEQGPAADVWALGCTVLEMATGRAPWSDMADVLAALHRIGYTDAVPEVPAWLSAEAKHFLSMCFARDPRDRCTAAQLLEHPFLSSAGCGEKPEEAAAGKWVSPKSTLDAELWELSDTEEDEEDVSESPAERIKALACTTSSAFPDWNSDEGWIDVLNEIPESIDAGEDDCATAEECLETEVDFLDAYVEDADRVPTVGSTAARLAEQQKELSTNLQPPATSRASSARGISGRPRRLLVHGRSREISGRPCRLLVLVRAAALSGRPRRLIFVGLSAGSPPRGSRRRGSHGRAAPSTELHRAAAGPRRVPCRRTISTA</sequence>
<feature type="binding site" evidence="5">
    <location>
        <position position="40"/>
    </location>
    <ligand>
        <name>ATP</name>
        <dbReference type="ChEBI" id="CHEBI:30616"/>
    </ligand>
</feature>
<dbReference type="FunFam" id="1.10.510.10:FF:000466">
    <property type="entry name" value="MAP kinase kinase kinase18"/>
    <property type="match status" value="1"/>
</dbReference>
<dbReference type="GO" id="GO:0007165">
    <property type="term" value="P:signal transduction"/>
    <property type="evidence" value="ECO:0007669"/>
    <property type="project" value="TreeGrafter"/>
</dbReference>
<organism evidence="9 10">
    <name type="scientific">Lolium multiflorum</name>
    <name type="common">Italian ryegrass</name>
    <name type="synonym">Lolium perenne subsp. multiflorum</name>
    <dbReference type="NCBI Taxonomy" id="4521"/>
    <lineage>
        <taxon>Eukaryota</taxon>
        <taxon>Viridiplantae</taxon>
        <taxon>Streptophyta</taxon>
        <taxon>Embryophyta</taxon>
        <taxon>Tracheophyta</taxon>
        <taxon>Spermatophyta</taxon>
        <taxon>Magnoliopsida</taxon>
        <taxon>Liliopsida</taxon>
        <taxon>Poales</taxon>
        <taxon>Poaceae</taxon>
        <taxon>BOP clade</taxon>
        <taxon>Pooideae</taxon>
        <taxon>Poodae</taxon>
        <taxon>Poeae</taxon>
        <taxon>Poeae Chloroplast Group 2 (Poeae type)</taxon>
        <taxon>Loliodinae</taxon>
        <taxon>Loliinae</taxon>
        <taxon>Lolium</taxon>
    </lineage>
</organism>
<feature type="compositionally biased region" description="Polar residues" evidence="7">
    <location>
        <begin position="384"/>
        <end position="393"/>
    </location>
</feature>
<keyword evidence="4 5" id="KW-0067">ATP-binding</keyword>
<keyword evidence="1" id="KW-0808">Transferase</keyword>
<feature type="region of interest" description="Disordered" evidence="7">
    <location>
        <begin position="447"/>
        <end position="490"/>
    </location>
</feature>
<feature type="compositionally biased region" description="Low complexity" evidence="7">
    <location>
        <begin position="395"/>
        <end position="405"/>
    </location>
</feature>
<keyword evidence="2 5" id="KW-0547">Nucleotide-binding</keyword>
<dbReference type="PANTHER" id="PTHR48011:SF1">
    <property type="entry name" value="NPK1-RELATED PROTEIN KINASE-LIKE PROTEIN"/>
    <property type="match status" value="1"/>
</dbReference>
<accession>A0AAD8WL64</accession>
<reference evidence="9" key="1">
    <citation type="submission" date="2023-07" db="EMBL/GenBank/DDBJ databases">
        <title>A chromosome-level genome assembly of Lolium multiflorum.</title>
        <authorList>
            <person name="Chen Y."/>
            <person name="Copetti D."/>
            <person name="Kolliker R."/>
            <person name="Studer B."/>
        </authorList>
    </citation>
    <scope>NUCLEOTIDE SEQUENCE</scope>
    <source>
        <strain evidence="9">02402/16</strain>
        <tissue evidence="9">Leaf</tissue>
    </source>
</reference>
<dbReference type="InterPro" id="IPR000719">
    <property type="entry name" value="Prot_kinase_dom"/>
</dbReference>
<evidence type="ECO:0000313" key="9">
    <source>
        <dbReference type="EMBL" id="KAK1666607.1"/>
    </source>
</evidence>
<name>A0AAD8WL64_LOLMU</name>
<keyword evidence="6" id="KW-0723">Serine/threonine-protein kinase</keyword>
<dbReference type="PROSITE" id="PS00108">
    <property type="entry name" value="PROTEIN_KINASE_ST"/>
    <property type="match status" value="1"/>
</dbReference>
<dbReference type="Proteomes" id="UP001231189">
    <property type="component" value="Unassembled WGS sequence"/>
</dbReference>
<comment type="similarity">
    <text evidence="6">Belongs to the protein kinase superfamily.</text>
</comment>
<proteinExistence type="inferred from homology"/>
<dbReference type="AlphaFoldDB" id="A0AAD8WL64"/>
<evidence type="ECO:0000256" key="7">
    <source>
        <dbReference type="SAM" id="MobiDB-lite"/>
    </source>
</evidence>
<evidence type="ECO:0000313" key="10">
    <source>
        <dbReference type="Proteomes" id="UP001231189"/>
    </source>
</evidence>
<gene>
    <name evidence="9" type="ORF">QYE76_054766</name>
</gene>
<dbReference type="Pfam" id="PF00069">
    <property type="entry name" value="Pkinase"/>
    <property type="match status" value="1"/>
</dbReference>